<dbReference type="Proteomes" id="UP000263094">
    <property type="component" value="Unassembled WGS sequence"/>
</dbReference>
<organism evidence="1 2">
    <name type="scientific">Streptomyces triticagri</name>
    <dbReference type="NCBI Taxonomy" id="2293568"/>
    <lineage>
        <taxon>Bacteria</taxon>
        <taxon>Bacillati</taxon>
        <taxon>Actinomycetota</taxon>
        <taxon>Actinomycetes</taxon>
        <taxon>Kitasatosporales</taxon>
        <taxon>Streptomycetaceae</taxon>
        <taxon>Streptomyces</taxon>
    </lineage>
</organism>
<proteinExistence type="predicted"/>
<gene>
    <name evidence="1" type="ORF">DY218_13235</name>
</gene>
<keyword evidence="2" id="KW-1185">Reference proteome</keyword>
<dbReference type="EMBL" id="QUAK01000074">
    <property type="protein sequence ID" value="RFU86253.1"/>
    <property type="molecule type" value="Genomic_DNA"/>
</dbReference>
<name>A0A372M743_9ACTN</name>
<dbReference type="RefSeq" id="WP_128556183.1">
    <property type="nucleotide sequence ID" value="NZ_QUAK01000074.1"/>
</dbReference>
<comment type="caution">
    <text evidence="1">The sequence shown here is derived from an EMBL/GenBank/DDBJ whole genome shotgun (WGS) entry which is preliminary data.</text>
</comment>
<reference evidence="1 2" key="1">
    <citation type="submission" date="2018-08" db="EMBL/GenBank/DDBJ databases">
        <title>Isolation, diversity and antifungal activity of Actinobacteria from wheat.</title>
        <authorList>
            <person name="Han C."/>
        </authorList>
    </citation>
    <scope>NUCLEOTIDE SEQUENCE [LARGE SCALE GENOMIC DNA]</scope>
    <source>
        <strain evidence="1 2">NEAU-YY421</strain>
    </source>
</reference>
<sequence length="181" mass="20033">MSKKRALGAVAVVLTLVGGWIAGAEWPVETPEATNEWDGPVQLADGRRVSVKFTEDGLVERHQREKGAPWSSPQVLSKVKGDDDCGVFLSTYKNTVAVIAHWDHGCYGEAARKSIAAVSDGDLDDWDTHITENEDDWKRTRFSWLGNRVVFRKEVDGAEVAELSWRQTIGFTGPTTSTFEP</sequence>
<protein>
    <submittedName>
        <fullName evidence="1">Uncharacterized protein</fullName>
    </submittedName>
</protein>
<dbReference type="AlphaFoldDB" id="A0A372M743"/>
<evidence type="ECO:0000313" key="2">
    <source>
        <dbReference type="Proteomes" id="UP000263094"/>
    </source>
</evidence>
<evidence type="ECO:0000313" key="1">
    <source>
        <dbReference type="EMBL" id="RFU86253.1"/>
    </source>
</evidence>
<dbReference type="OrthoDB" id="4168827at2"/>
<accession>A0A372M743</accession>